<protein>
    <recommendedName>
        <fullName evidence="4">DUF3566 domain-containing protein</fullName>
    </recommendedName>
</protein>
<dbReference type="RefSeq" id="WP_309311006.1">
    <property type="nucleotide sequence ID" value="NZ_CP133592.1"/>
</dbReference>
<dbReference type="Proteomes" id="UP001182908">
    <property type="component" value="Chromosome"/>
</dbReference>
<keyword evidence="1" id="KW-0812">Transmembrane</keyword>
<gene>
    <name evidence="2" type="ORF">RE474_00325</name>
</gene>
<organism evidence="2 3">
    <name type="scientific">Methanolobus sediminis</name>
    <dbReference type="NCBI Taxonomy" id="3072978"/>
    <lineage>
        <taxon>Archaea</taxon>
        <taxon>Methanobacteriati</taxon>
        <taxon>Methanobacteriota</taxon>
        <taxon>Stenosarchaea group</taxon>
        <taxon>Methanomicrobia</taxon>
        <taxon>Methanosarcinales</taxon>
        <taxon>Methanosarcinaceae</taxon>
        <taxon>Methanolobus</taxon>
    </lineage>
</organism>
<keyword evidence="1" id="KW-0472">Membrane</keyword>
<dbReference type="GeneID" id="84231116"/>
<accession>A0AA51YM43</accession>
<keyword evidence="3" id="KW-1185">Reference proteome</keyword>
<feature type="transmembrane region" description="Helical" evidence="1">
    <location>
        <begin position="63"/>
        <end position="88"/>
    </location>
</feature>
<evidence type="ECO:0000313" key="3">
    <source>
        <dbReference type="Proteomes" id="UP001182908"/>
    </source>
</evidence>
<sequence>MPVMHVKKINALSMGKIVGLYLGIISFLLYAILTLAIIPFLIENGGRFGLIVGVARTEMIISILTFLFVPVFYGIVGFIAGTIIALAFNFASEHAGGFELEIESYGTND</sequence>
<dbReference type="KEGG" id="mseb:RE474_00325"/>
<reference evidence="2 3" key="1">
    <citation type="submission" date="2023-08" db="EMBL/GenBank/DDBJ databases">
        <title>Methanolobus mangrovi sp. nov. and Methanolobus sediminis sp. nov, two novel methylotrophic methanogens isolated from mangrove sediments in China.</title>
        <authorList>
            <person name="Zhou J."/>
        </authorList>
    </citation>
    <scope>NUCLEOTIDE SEQUENCE [LARGE SCALE GENOMIC DNA]</scope>
    <source>
        <strain evidence="2 3">FTZ6</strain>
    </source>
</reference>
<proteinExistence type="predicted"/>
<evidence type="ECO:0000256" key="1">
    <source>
        <dbReference type="SAM" id="Phobius"/>
    </source>
</evidence>
<evidence type="ECO:0000313" key="2">
    <source>
        <dbReference type="EMBL" id="WMW25198.1"/>
    </source>
</evidence>
<feature type="transmembrane region" description="Helical" evidence="1">
    <location>
        <begin position="20"/>
        <end position="42"/>
    </location>
</feature>
<dbReference type="AlphaFoldDB" id="A0AA51YM43"/>
<name>A0AA51YM43_9EURY</name>
<keyword evidence="1" id="KW-1133">Transmembrane helix</keyword>
<evidence type="ECO:0008006" key="4">
    <source>
        <dbReference type="Google" id="ProtNLM"/>
    </source>
</evidence>
<dbReference type="EMBL" id="CP133592">
    <property type="protein sequence ID" value="WMW25198.1"/>
    <property type="molecule type" value="Genomic_DNA"/>
</dbReference>